<proteinExistence type="predicted"/>
<evidence type="ECO:0000313" key="2">
    <source>
        <dbReference type="Proteomes" id="UP000053480"/>
    </source>
</evidence>
<name>A0ACC6TPS5_9CREN</name>
<gene>
    <name evidence="1" type="primary">mce</name>
    <name evidence="1" type="ORF">TQ35_0006440</name>
</gene>
<accession>A0ACC6TPS5</accession>
<dbReference type="EMBL" id="JZWS03000007">
    <property type="protein sequence ID" value="MEW9491822.1"/>
    <property type="molecule type" value="Genomic_DNA"/>
</dbReference>
<dbReference type="EC" id="5.1.99.1" evidence="1"/>
<protein>
    <submittedName>
        <fullName evidence="1">Methylmalonyl-CoA epimerase</fullName>
        <ecNumber evidence="1">5.1.99.1</ecNumber>
    </submittedName>
</protein>
<comment type="caution">
    <text evidence="1">The sequence shown here is derived from an EMBL/GenBank/DDBJ whole genome shotgun (WGS) entry which is preliminary data.</text>
</comment>
<reference evidence="1" key="1">
    <citation type="submission" date="2024-07" db="EMBL/GenBank/DDBJ databases">
        <title>Metagenome and Metagenome-Assembled Genomes of Archaea from a hot spring from the geothermal field of Los Azufres, Mexico.</title>
        <authorList>
            <person name="Marin-Paredes R."/>
            <person name="Martinez-Romero E."/>
            <person name="Servin-Garciduenas L.E."/>
        </authorList>
    </citation>
    <scope>NUCLEOTIDE SEQUENCE</scope>
    <source>
        <strain evidence="1">AZ1-454</strain>
    </source>
</reference>
<keyword evidence="1" id="KW-0413">Isomerase</keyword>
<sequence>MQTENIDHIGIAVEDIEKAISLYQEKFGMKVVHRETLQDRGLKVAFLVGEKGETAIELLEPINHEDMNNTVAKFLKNRGPGLHHVALKVGDIKKSLEELQNQGMTLVDKEPRKGARGHLVAFLHPKSAMGTLVELVQEHNVH</sequence>
<dbReference type="Proteomes" id="UP000053480">
    <property type="component" value="Unassembled WGS sequence"/>
</dbReference>
<evidence type="ECO:0000313" key="1">
    <source>
        <dbReference type="EMBL" id="MEW9491822.1"/>
    </source>
</evidence>
<organism evidence="1 2">
    <name type="scientific">Candidatus Aramenus sulfurataquae</name>
    <dbReference type="NCBI Taxonomy" id="1326980"/>
    <lineage>
        <taxon>Archaea</taxon>
        <taxon>Thermoproteota</taxon>
        <taxon>Thermoprotei</taxon>
        <taxon>Sulfolobales</taxon>
        <taxon>Sulfolobaceae</taxon>
        <taxon>Candidatus Aramenus</taxon>
    </lineage>
</organism>